<dbReference type="AlphaFoldDB" id="A1DFN3"/>
<dbReference type="RefSeq" id="XP_001260087.1">
    <property type="nucleotide sequence ID" value="XM_001260086.1"/>
</dbReference>
<evidence type="ECO:0000313" key="2">
    <source>
        <dbReference type="Proteomes" id="UP000006702"/>
    </source>
</evidence>
<dbReference type="OrthoDB" id="4177740at2759"/>
<dbReference type="KEGG" id="nfi:NFIA_081340"/>
<dbReference type="VEuPathDB" id="FungiDB:NFIA_081340"/>
<keyword evidence="2" id="KW-1185">Reference proteome</keyword>
<dbReference type="EMBL" id="DS027696">
    <property type="protein sequence ID" value="EAW18190.1"/>
    <property type="molecule type" value="Genomic_DNA"/>
</dbReference>
<gene>
    <name evidence="1" type="ORF">NFIA_081340</name>
</gene>
<sequence>MLTYGVVDRNYLDLPNYRLPYTIDERDWDISAHWFRPGAKSPHIKVLMFNAIQGQEDFLIREEILTILGVMMQRLNTDGLEKHVVAPVMLLSFMGECHGRIAYFDGDKLVIQRSKLYRFYSGDWKSYLLFLTYLAAGEVQQTL</sequence>
<dbReference type="OMA" id="MGERHGR"/>
<reference evidence="2" key="1">
    <citation type="journal article" date="2008" name="PLoS Genet.">
        <title>Genomic islands in the pathogenic filamentous fungus Aspergillus fumigatus.</title>
        <authorList>
            <person name="Fedorova N.D."/>
            <person name="Khaldi N."/>
            <person name="Joardar V.S."/>
            <person name="Maiti R."/>
            <person name="Amedeo P."/>
            <person name="Anderson M.J."/>
            <person name="Crabtree J."/>
            <person name="Silva J.C."/>
            <person name="Badger J.H."/>
            <person name="Albarraq A."/>
            <person name="Angiuoli S."/>
            <person name="Bussey H."/>
            <person name="Bowyer P."/>
            <person name="Cotty P.J."/>
            <person name="Dyer P.S."/>
            <person name="Egan A."/>
            <person name="Galens K."/>
            <person name="Fraser-Liggett C.M."/>
            <person name="Haas B.J."/>
            <person name="Inman J.M."/>
            <person name="Kent R."/>
            <person name="Lemieux S."/>
            <person name="Malavazi I."/>
            <person name="Orvis J."/>
            <person name="Roemer T."/>
            <person name="Ronning C.M."/>
            <person name="Sundaram J.P."/>
            <person name="Sutton G."/>
            <person name="Turner G."/>
            <person name="Venter J.C."/>
            <person name="White O.R."/>
            <person name="Whitty B.R."/>
            <person name="Youngman P."/>
            <person name="Wolfe K.H."/>
            <person name="Goldman G.H."/>
            <person name="Wortman J.R."/>
            <person name="Jiang B."/>
            <person name="Denning D.W."/>
            <person name="Nierman W.C."/>
        </authorList>
    </citation>
    <scope>NUCLEOTIDE SEQUENCE [LARGE SCALE GENOMIC DNA]</scope>
    <source>
        <strain evidence="2">ATCC 1020 / DSM 3700 / CBS 544.65 / FGSC A1164 / JCM 1740 / NRRL 181 / WB 181</strain>
    </source>
</reference>
<dbReference type="HOGENOM" id="CLU_133903_1_0_1"/>
<dbReference type="GeneID" id="4586643"/>
<dbReference type="eggNOG" id="ENOG502RVZG">
    <property type="taxonomic scope" value="Eukaryota"/>
</dbReference>
<proteinExistence type="predicted"/>
<organism evidence="1 2">
    <name type="scientific">Neosartorya fischeri (strain ATCC 1020 / DSM 3700 / CBS 544.65 / FGSC A1164 / JCM 1740 / NRRL 181 / WB 181)</name>
    <name type="common">Aspergillus fischerianus</name>
    <dbReference type="NCBI Taxonomy" id="331117"/>
    <lineage>
        <taxon>Eukaryota</taxon>
        <taxon>Fungi</taxon>
        <taxon>Dikarya</taxon>
        <taxon>Ascomycota</taxon>
        <taxon>Pezizomycotina</taxon>
        <taxon>Eurotiomycetes</taxon>
        <taxon>Eurotiomycetidae</taxon>
        <taxon>Eurotiales</taxon>
        <taxon>Aspergillaceae</taxon>
        <taxon>Aspergillus</taxon>
        <taxon>Aspergillus subgen. Fumigati</taxon>
    </lineage>
</organism>
<name>A1DFN3_NEOFI</name>
<dbReference type="Proteomes" id="UP000006702">
    <property type="component" value="Unassembled WGS sequence"/>
</dbReference>
<evidence type="ECO:0000313" key="1">
    <source>
        <dbReference type="EMBL" id="EAW18190.1"/>
    </source>
</evidence>
<accession>A1DFN3</accession>
<protein>
    <submittedName>
        <fullName evidence="1">Uncharacterized protein</fullName>
    </submittedName>
</protein>